<accession>A0AAW0D468</accession>
<sequence length="374" mass="42666">MTFADLQAGALPRPEETLTTCAENVRNAYAKIFQVQERTSREPELRHTRVVGYMLINLDRFRHILEDSPVEYAADQINRHIYTPSGPTIDSVVFELGRRYEGLLMAFRNRKQMIDPSMHPSRPSFDDEVDMHLGIVDGSRRDNRTVKKEALVRDGFRCVATSVLDHSYVKAYKQLRNEPPLGAIDTECCHIIAVANFTECAHAHSQDDRKLQATNLTAILSSFGIKIYEKLLNEDGFGDICNILTLRSDVHKFFDRLETWFEPTQNAHEYKIYHAYEWTQPALHTHDTVTFKIHDSFFEKSASFTATMKSKPDDYLPNPKSLALHAACARVAHMSGAAQVMDKWNLDLEDKSVLASDGSDMDLFIYAMSKLVSR</sequence>
<proteinExistence type="predicted"/>
<keyword evidence="2" id="KW-1185">Reference proteome</keyword>
<evidence type="ECO:0000313" key="1">
    <source>
        <dbReference type="EMBL" id="KAK7045365.1"/>
    </source>
</evidence>
<evidence type="ECO:0008006" key="3">
    <source>
        <dbReference type="Google" id="ProtNLM"/>
    </source>
</evidence>
<reference evidence="1 2" key="1">
    <citation type="submission" date="2024-01" db="EMBL/GenBank/DDBJ databases">
        <title>A draft genome for a cacao thread blight-causing isolate of Paramarasmius palmivorus.</title>
        <authorList>
            <person name="Baruah I.K."/>
            <person name="Bukari Y."/>
            <person name="Amoako-Attah I."/>
            <person name="Meinhardt L.W."/>
            <person name="Bailey B.A."/>
            <person name="Cohen S.P."/>
        </authorList>
    </citation>
    <scope>NUCLEOTIDE SEQUENCE [LARGE SCALE GENOMIC DNA]</scope>
    <source>
        <strain evidence="1 2">GH-12</strain>
    </source>
</reference>
<gene>
    <name evidence="1" type="ORF">VNI00_007614</name>
</gene>
<name>A0AAW0D468_9AGAR</name>
<organism evidence="1 2">
    <name type="scientific">Paramarasmius palmivorus</name>
    <dbReference type="NCBI Taxonomy" id="297713"/>
    <lineage>
        <taxon>Eukaryota</taxon>
        <taxon>Fungi</taxon>
        <taxon>Dikarya</taxon>
        <taxon>Basidiomycota</taxon>
        <taxon>Agaricomycotina</taxon>
        <taxon>Agaricomycetes</taxon>
        <taxon>Agaricomycetidae</taxon>
        <taxon>Agaricales</taxon>
        <taxon>Marasmiineae</taxon>
        <taxon>Marasmiaceae</taxon>
        <taxon>Paramarasmius</taxon>
    </lineage>
</organism>
<dbReference type="AlphaFoldDB" id="A0AAW0D468"/>
<protein>
    <recommendedName>
        <fullName evidence="3">HNH nuclease domain-containing protein</fullName>
    </recommendedName>
</protein>
<dbReference type="Proteomes" id="UP001383192">
    <property type="component" value="Unassembled WGS sequence"/>
</dbReference>
<dbReference type="EMBL" id="JAYKXP010000025">
    <property type="protein sequence ID" value="KAK7045365.1"/>
    <property type="molecule type" value="Genomic_DNA"/>
</dbReference>
<evidence type="ECO:0000313" key="2">
    <source>
        <dbReference type="Proteomes" id="UP001383192"/>
    </source>
</evidence>
<comment type="caution">
    <text evidence="1">The sequence shown here is derived from an EMBL/GenBank/DDBJ whole genome shotgun (WGS) entry which is preliminary data.</text>
</comment>